<accession>A0A381PI57</accession>
<sequence>MPNSTQSEIGSLVISISSRALFNLDQSHRVFQEQGLDAYQEYQIAREDEPLEQGVAFVLVQKLLHLNNLLDESPVEVILLSRNSADTGLRIFNSIQHYGLDITRAAFSGGDSPYRYISAFNSHLFLSTDGVDVSQALELGVAAATILPSKKSNAQRESLKIAFDGDAVLFSDESEKVFKSRGLEAFAESEREAANEPLSGGPFKPFLAVLQKIQSAFPAGHAPIRTCLITARAAPAHERVVKTLRAWNIRIDESLFLGGLDKGQFLQAFDADVFFDDQKGHCESARNHVTTGHVPHGISNK</sequence>
<dbReference type="InterPro" id="IPR010394">
    <property type="entry name" value="5-nucleotidase"/>
</dbReference>
<dbReference type="GO" id="GO:0000166">
    <property type="term" value="F:nucleotide binding"/>
    <property type="evidence" value="ECO:0007669"/>
    <property type="project" value="InterPro"/>
</dbReference>
<organism evidence="1">
    <name type="scientific">marine metagenome</name>
    <dbReference type="NCBI Taxonomy" id="408172"/>
    <lineage>
        <taxon>unclassified sequences</taxon>
        <taxon>metagenomes</taxon>
        <taxon>ecological metagenomes</taxon>
    </lineage>
</organism>
<protein>
    <recommendedName>
        <fullName evidence="2">5'-nucleotidase</fullName>
    </recommendedName>
</protein>
<proteinExistence type="predicted"/>
<dbReference type="PANTHER" id="PTHR31367">
    <property type="entry name" value="CYTOSOLIC 5'-NUCLEOTIDASE 1 FAMILY MEMBER"/>
    <property type="match status" value="1"/>
</dbReference>
<dbReference type="GO" id="GO:0000287">
    <property type="term" value="F:magnesium ion binding"/>
    <property type="evidence" value="ECO:0007669"/>
    <property type="project" value="InterPro"/>
</dbReference>
<reference evidence="1" key="1">
    <citation type="submission" date="2018-05" db="EMBL/GenBank/DDBJ databases">
        <authorList>
            <person name="Lanie J.A."/>
            <person name="Ng W.-L."/>
            <person name="Kazmierczak K.M."/>
            <person name="Andrzejewski T.M."/>
            <person name="Davidsen T.M."/>
            <person name="Wayne K.J."/>
            <person name="Tettelin H."/>
            <person name="Glass J.I."/>
            <person name="Rusch D."/>
            <person name="Podicherti R."/>
            <person name="Tsui H.-C.T."/>
            <person name="Winkler M.E."/>
        </authorList>
    </citation>
    <scope>NUCLEOTIDE SEQUENCE</scope>
</reference>
<dbReference type="PANTHER" id="PTHR31367:SF5">
    <property type="entry name" value="CYTOSOLIC 5'-NUCLEOTIDASE 1A"/>
    <property type="match status" value="1"/>
</dbReference>
<gene>
    <name evidence="1" type="ORF">METZ01_LOCUS18721</name>
</gene>
<dbReference type="Pfam" id="PF06189">
    <property type="entry name" value="5-nucleotidase"/>
    <property type="match status" value="1"/>
</dbReference>
<dbReference type="GO" id="GO:0008253">
    <property type="term" value="F:5'-nucleotidase activity"/>
    <property type="evidence" value="ECO:0007669"/>
    <property type="project" value="InterPro"/>
</dbReference>
<evidence type="ECO:0008006" key="2">
    <source>
        <dbReference type="Google" id="ProtNLM"/>
    </source>
</evidence>
<name>A0A381PI57_9ZZZZ</name>
<dbReference type="EMBL" id="UINC01000970">
    <property type="protein sequence ID" value="SUZ65867.1"/>
    <property type="molecule type" value="Genomic_DNA"/>
</dbReference>
<dbReference type="AlphaFoldDB" id="A0A381PI57"/>
<evidence type="ECO:0000313" key="1">
    <source>
        <dbReference type="EMBL" id="SUZ65867.1"/>
    </source>
</evidence>
<dbReference type="GO" id="GO:0005737">
    <property type="term" value="C:cytoplasm"/>
    <property type="evidence" value="ECO:0007669"/>
    <property type="project" value="InterPro"/>
</dbReference>
<dbReference type="GO" id="GO:0009117">
    <property type="term" value="P:nucleotide metabolic process"/>
    <property type="evidence" value="ECO:0007669"/>
    <property type="project" value="InterPro"/>
</dbReference>